<dbReference type="GO" id="GO:0006754">
    <property type="term" value="P:ATP biosynthetic process"/>
    <property type="evidence" value="ECO:0007669"/>
    <property type="project" value="UniProtKB-KW"/>
</dbReference>
<dbReference type="InterPro" id="IPR051981">
    <property type="entry name" value="Glycosyltransf_32"/>
</dbReference>
<comment type="similarity">
    <text evidence="4">Belongs to the glycosyltransferase 32 family.</text>
</comment>
<evidence type="ECO:0000256" key="13">
    <source>
        <dbReference type="ARBA" id="ARBA00023136"/>
    </source>
</evidence>
<dbReference type="Pfam" id="PF04572">
    <property type="entry name" value="Gb3_synth"/>
    <property type="match status" value="1"/>
</dbReference>
<evidence type="ECO:0000313" key="16">
    <source>
        <dbReference type="EMBL" id="CAH0563715.1"/>
    </source>
</evidence>
<keyword evidence="14" id="KW-0066">ATP synthesis</keyword>
<dbReference type="InterPro" id="IPR007577">
    <property type="entry name" value="GlycoTrfase_DXD_sugar-bd_CS"/>
</dbReference>
<dbReference type="Pfam" id="PF10206">
    <property type="entry name" value="WRW"/>
    <property type="match status" value="1"/>
</dbReference>
<keyword evidence="6" id="KW-0138">CF(0)</keyword>
<evidence type="ECO:0000256" key="6">
    <source>
        <dbReference type="ARBA" id="ARBA00022547"/>
    </source>
</evidence>
<proteinExistence type="inferred from homology"/>
<dbReference type="InterPro" id="IPR019344">
    <property type="entry name" value="F1F0-ATPsyn_F_prd"/>
</dbReference>
<dbReference type="PANTHER" id="PTHR12042">
    <property type="entry name" value="LACTOSYLCERAMIDE 4-ALPHA-GALACTOSYLTRANSFERASE ALPHA- 1,4-GALACTOSYLTRANSFERASE"/>
    <property type="match status" value="1"/>
</dbReference>
<dbReference type="GO" id="GO:0016758">
    <property type="term" value="F:hexosyltransferase activity"/>
    <property type="evidence" value="ECO:0007669"/>
    <property type="project" value="TreeGrafter"/>
</dbReference>
<reference evidence="16" key="1">
    <citation type="submission" date="2021-12" db="EMBL/GenBank/DDBJ databases">
        <authorList>
            <person name="King R."/>
        </authorList>
    </citation>
    <scope>NUCLEOTIDE SEQUENCE</scope>
</reference>
<keyword evidence="17" id="KW-1185">Reference proteome</keyword>
<dbReference type="EMBL" id="OV121140">
    <property type="protein sequence ID" value="CAH0563715.1"/>
    <property type="molecule type" value="Genomic_DNA"/>
</dbReference>
<evidence type="ECO:0000256" key="8">
    <source>
        <dbReference type="ARBA" id="ARBA00022679"/>
    </source>
</evidence>
<evidence type="ECO:0000256" key="5">
    <source>
        <dbReference type="ARBA" id="ARBA00022448"/>
    </source>
</evidence>
<dbReference type="PANTHER" id="PTHR12042:SF21">
    <property type="entry name" value="ALPHA1,4-GALACTOSYLTRANSFERASE 1-RELATED"/>
    <property type="match status" value="1"/>
</dbReference>
<evidence type="ECO:0000256" key="10">
    <source>
        <dbReference type="ARBA" id="ARBA00023034"/>
    </source>
</evidence>
<evidence type="ECO:0000256" key="1">
    <source>
        <dbReference type="ARBA" id="ARBA00004323"/>
    </source>
</evidence>
<comment type="similarity">
    <text evidence="3">Belongs to the ATPase F chain family.</text>
</comment>
<evidence type="ECO:0000256" key="7">
    <source>
        <dbReference type="ARBA" id="ARBA00022676"/>
    </source>
</evidence>
<comment type="subcellular location">
    <subcellularLocation>
        <location evidence="1">Golgi apparatus membrane</location>
        <topology evidence="1">Single-pass type II membrane protein</topology>
    </subcellularLocation>
    <subcellularLocation>
        <location evidence="2">Mitochondrion membrane</location>
    </subcellularLocation>
</comment>
<keyword evidence="7" id="KW-0328">Glycosyltransferase</keyword>
<protein>
    <recommendedName>
        <fullName evidence="15">Alpha 1,4-glycosyltransferase domain-containing protein</fullName>
    </recommendedName>
</protein>
<feature type="domain" description="Alpha 1,4-glycosyltransferase" evidence="15">
    <location>
        <begin position="233"/>
        <end position="357"/>
    </location>
</feature>
<dbReference type="InterPro" id="IPR007652">
    <property type="entry name" value="A1-4-GlycosylTfrase_dom"/>
</dbReference>
<keyword evidence="13" id="KW-0472">Membrane</keyword>
<dbReference type="GO" id="GO:0045259">
    <property type="term" value="C:proton-transporting ATP synthase complex"/>
    <property type="evidence" value="ECO:0007669"/>
    <property type="project" value="UniProtKB-KW"/>
</dbReference>
<dbReference type="OrthoDB" id="409543at2759"/>
<dbReference type="GO" id="GO:0000139">
    <property type="term" value="C:Golgi membrane"/>
    <property type="evidence" value="ECO:0007669"/>
    <property type="project" value="UniProtKB-SubCell"/>
</dbReference>
<keyword evidence="5" id="KW-0813">Transport</keyword>
<dbReference type="Pfam" id="PF04488">
    <property type="entry name" value="Gly_transf_sug"/>
    <property type="match status" value="1"/>
</dbReference>
<dbReference type="Proteomes" id="UP001154078">
    <property type="component" value="Chromosome 9"/>
</dbReference>
<evidence type="ECO:0000313" key="17">
    <source>
        <dbReference type="Proteomes" id="UP001154078"/>
    </source>
</evidence>
<dbReference type="Gene3D" id="3.90.550.20">
    <property type="match status" value="1"/>
</dbReference>
<evidence type="ECO:0000256" key="14">
    <source>
        <dbReference type="ARBA" id="ARBA00023310"/>
    </source>
</evidence>
<gene>
    <name evidence="16" type="ORF">MELIAE_LOCUS12465</name>
</gene>
<keyword evidence="9" id="KW-0375">Hydrogen ion transport</keyword>
<keyword evidence="10" id="KW-0333">Golgi apparatus</keyword>
<evidence type="ECO:0000256" key="4">
    <source>
        <dbReference type="ARBA" id="ARBA00009003"/>
    </source>
</evidence>
<evidence type="ECO:0000256" key="9">
    <source>
        <dbReference type="ARBA" id="ARBA00022781"/>
    </source>
</evidence>
<evidence type="ECO:0000256" key="2">
    <source>
        <dbReference type="ARBA" id="ARBA00004325"/>
    </source>
</evidence>
<evidence type="ECO:0000256" key="11">
    <source>
        <dbReference type="ARBA" id="ARBA00023065"/>
    </source>
</evidence>
<dbReference type="GO" id="GO:1902600">
    <property type="term" value="P:proton transmembrane transport"/>
    <property type="evidence" value="ECO:0007669"/>
    <property type="project" value="UniProtKB-KW"/>
</dbReference>
<evidence type="ECO:0000256" key="12">
    <source>
        <dbReference type="ARBA" id="ARBA00023128"/>
    </source>
</evidence>
<dbReference type="GO" id="GO:0006688">
    <property type="term" value="P:glycosphingolipid biosynthetic process"/>
    <property type="evidence" value="ECO:0007669"/>
    <property type="project" value="TreeGrafter"/>
</dbReference>
<dbReference type="SUPFAM" id="SSF53448">
    <property type="entry name" value="Nucleotide-diphospho-sugar transferases"/>
    <property type="match status" value="1"/>
</dbReference>
<keyword evidence="12" id="KW-0496">Mitochondrion</keyword>
<accession>A0A9P0FN14</accession>
<dbReference type="InterPro" id="IPR029044">
    <property type="entry name" value="Nucleotide-diphossugar_trans"/>
</dbReference>
<keyword evidence="8" id="KW-0808">Transferase</keyword>
<dbReference type="GO" id="GO:0031966">
    <property type="term" value="C:mitochondrial membrane"/>
    <property type="evidence" value="ECO:0007669"/>
    <property type="project" value="UniProtKB-SubCell"/>
</dbReference>
<organism evidence="16 17">
    <name type="scientific">Brassicogethes aeneus</name>
    <name type="common">Rape pollen beetle</name>
    <name type="synonym">Meligethes aeneus</name>
    <dbReference type="NCBI Taxonomy" id="1431903"/>
    <lineage>
        <taxon>Eukaryota</taxon>
        <taxon>Metazoa</taxon>
        <taxon>Ecdysozoa</taxon>
        <taxon>Arthropoda</taxon>
        <taxon>Hexapoda</taxon>
        <taxon>Insecta</taxon>
        <taxon>Pterygota</taxon>
        <taxon>Neoptera</taxon>
        <taxon>Endopterygota</taxon>
        <taxon>Coleoptera</taxon>
        <taxon>Polyphaga</taxon>
        <taxon>Cucujiformia</taxon>
        <taxon>Nitidulidae</taxon>
        <taxon>Meligethinae</taxon>
        <taxon>Brassicogethes</taxon>
    </lineage>
</organism>
<sequence length="363" mass="41169">MAFGDYPADYNPKVHGPYDPARFYGKPDTPFGQVKVGEISAWLGRRNKGPAAITGAISRESLEDISDITLPEGKKIFFHETSCNSDQTGKITINAVQACSVESAAKLNPDRAVYLLYLSSGVIKNEGSEPDRLLEALLSYNNVKIYHVDVMKYVRDTPAEVLFLKERVQRSEYQVSHASDVMRYLTLWKYGGVYLDLDVIVLKSFDELDENFSGAQLPTEIAAGVMGFGNSEIGKKYATDCLSDLVDNFDGFIWGANGPDVITRFASKLCNTEKGFDVTKTCENFTVYGPEIFYPIPYYWWYYYFDGVHKKAGQNMIKNAHVLHVWKSMNTEYKQFRTEDSSIYTDYAKLFCPNVFEQLDEYI</sequence>
<name>A0A9P0FN14_BRAAE</name>
<keyword evidence="11" id="KW-0406">Ion transport</keyword>
<evidence type="ECO:0000256" key="3">
    <source>
        <dbReference type="ARBA" id="ARBA00005895"/>
    </source>
</evidence>
<evidence type="ECO:0000259" key="15">
    <source>
        <dbReference type="Pfam" id="PF04572"/>
    </source>
</evidence>
<dbReference type="AlphaFoldDB" id="A0A9P0FN14"/>